<gene>
    <name evidence="3" type="ORF">ACFQND_12520</name>
</gene>
<feature type="chain" id="PRO_5044977486" evidence="2">
    <location>
        <begin position="23"/>
        <end position="449"/>
    </location>
</feature>
<dbReference type="Proteomes" id="UP001596270">
    <property type="component" value="Unassembled WGS sequence"/>
</dbReference>
<dbReference type="Pfam" id="PF04966">
    <property type="entry name" value="OprB"/>
    <property type="match status" value="1"/>
</dbReference>
<feature type="signal peptide" evidence="2">
    <location>
        <begin position="1"/>
        <end position="22"/>
    </location>
</feature>
<organism evidence="3 4">
    <name type="scientific">Polaromonas aquatica</name>
    <dbReference type="NCBI Taxonomy" id="332657"/>
    <lineage>
        <taxon>Bacteria</taxon>
        <taxon>Pseudomonadati</taxon>
        <taxon>Pseudomonadota</taxon>
        <taxon>Betaproteobacteria</taxon>
        <taxon>Burkholderiales</taxon>
        <taxon>Comamonadaceae</taxon>
        <taxon>Polaromonas</taxon>
    </lineage>
</organism>
<dbReference type="Gene3D" id="2.40.160.180">
    <property type="entry name" value="Carbohydrate-selective porin OprB"/>
    <property type="match status" value="1"/>
</dbReference>
<dbReference type="InterPro" id="IPR038673">
    <property type="entry name" value="OprB_sf"/>
</dbReference>
<evidence type="ECO:0000313" key="3">
    <source>
        <dbReference type="EMBL" id="MFC6282052.1"/>
    </source>
</evidence>
<evidence type="ECO:0000256" key="1">
    <source>
        <dbReference type="ARBA" id="ARBA00008769"/>
    </source>
</evidence>
<comment type="caution">
    <text evidence="3">The sequence shown here is derived from an EMBL/GenBank/DDBJ whole genome shotgun (WGS) entry which is preliminary data.</text>
</comment>
<comment type="similarity">
    <text evidence="1 2">Belongs to the OprB family.</text>
</comment>
<keyword evidence="2" id="KW-0732">Signal</keyword>
<sequence length="449" mass="49746">MQKIKKILTAGLLSMMVLPVFADTPETSSVEQQKVIPEEKFFTKFQGTYIGQLKPAFNAPYSGDNSLLPRRETGYSGSLTAFLGYRPWADGELHINPEVIQLGSFSALHGLGGLTNAEQQKTSGRKPKSYRARAFFRQTFGLGGGQDAVESSQLQLGGMADRRRLVITAGNFSVLDIFDNNTYAHDPRTQFLNWSFFTHGSYDYAGDARGYTNGAALEYYHDDWALRVGRFMGPRESNGLALDSRLSIHHGDQIEIERSHTLSGQPGKVRFLAFRNRENMGNFTDAIAFAQANGGVPDVGNVRRDNVKVGFGVNVEQSFRSDMGVFARANWADGKSETYSFTEVENSVSAGLVIKGQRWGRPNDTLGLAVARNGLNRPHRDYLALGGLGAFIGDGRLSYRPERIAEMYYSIHLFGTNSMTLGYQRIANPAYNADRGPVNVFSLRLHTEF</sequence>
<evidence type="ECO:0000256" key="2">
    <source>
        <dbReference type="RuleBase" id="RU363072"/>
    </source>
</evidence>
<proteinExistence type="inferred from homology"/>
<keyword evidence="4" id="KW-1185">Reference proteome</keyword>
<name>A0ABW1TZ09_9BURK</name>
<dbReference type="RefSeq" id="WP_371435618.1">
    <property type="nucleotide sequence ID" value="NZ_JBHSRS010000062.1"/>
</dbReference>
<accession>A0ABW1TZ09</accession>
<dbReference type="EMBL" id="JBHSRS010000062">
    <property type="protein sequence ID" value="MFC6282052.1"/>
    <property type="molecule type" value="Genomic_DNA"/>
</dbReference>
<evidence type="ECO:0000313" key="4">
    <source>
        <dbReference type="Proteomes" id="UP001596270"/>
    </source>
</evidence>
<reference evidence="4" key="1">
    <citation type="journal article" date="2019" name="Int. J. Syst. Evol. Microbiol.">
        <title>The Global Catalogue of Microorganisms (GCM) 10K type strain sequencing project: providing services to taxonomists for standard genome sequencing and annotation.</title>
        <authorList>
            <consortium name="The Broad Institute Genomics Platform"/>
            <consortium name="The Broad Institute Genome Sequencing Center for Infectious Disease"/>
            <person name="Wu L."/>
            <person name="Ma J."/>
        </authorList>
    </citation>
    <scope>NUCLEOTIDE SEQUENCE [LARGE SCALE GENOMIC DNA]</scope>
    <source>
        <strain evidence="4">CCUG 39402</strain>
    </source>
</reference>
<dbReference type="InterPro" id="IPR007049">
    <property type="entry name" value="Carb-sel_porin_OprB"/>
</dbReference>
<protein>
    <submittedName>
        <fullName evidence="3">Carbohydrate porin</fullName>
    </submittedName>
</protein>